<dbReference type="PROSITE" id="PS51470">
    <property type="entry name" value="FG_GAP"/>
    <property type="match status" value="2"/>
</dbReference>
<dbReference type="InterPro" id="IPR000413">
    <property type="entry name" value="Integrin_alpha"/>
</dbReference>
<dbReference type="GO" id="GO:0009897">
    <property type="term" value="C:external side of plasma membrane"/>
    <property type="evidence" value="ECO:0007669"/>
    <property type="project" value="TreeGrafter"/>
</dbReference>
<dbReference type="GO" id="GO:0007160">
    <property type="term" value="P:cell-matrix adhesion"/>
    <property type="evidence" value="ECO:0007669"/>
    <property type="project" value="TreeGrafter"/>
</dbReference>
<dbReference type="AlphaFoldDB" id="X1C7L1"/>
<dbReference type="SUPFAM" id="SSF69318">
    <property type="entry name" value="Integrin alpha N-terminal domain"/>
    <property type="match status" value="2"/>
</dbReference>
<evidence type="ECO:0000256" key="2">
    <source>
        <dbReference type="ARBA" id="ARBA00022737"/>
    </source>
</evidence>
<keyword evidence="1" id="KW-0732">Signal</keyword>
<dbReference type="GO" id="GO:0033627">
    <property type="term" value="P:cell adhesion mediated by integrin"/>
    <property type="evidence" value="ECO:0007669"/>
    <property type="project" value="TreeGrafter"/>
</dbReference>
<evidence type="ECO:0000313" key="4">
    <source>
        <dbReference type="EMBL" id="GAG80401.1"/>
    </source>
</evidence>
<reference evidence="4" key="1">
    <citation type="journal article" date="2014" name="Front. Microbiol.">
        <title>High frequency of phylogenetically diverse reductive dehalogenase-homologous genes in deep subseafloor sedimentary metagenomes.</title>
        <authorList>
            <person name="Kawai M."/>
            <person name="Futagami T."/>
            <person name="Toyoda A."/>
            <person name="Takaki Y."/>
            <person name="Nishi S."/>
            <person name="Hori S."/>
            <person name="Arai W."/>
            <person name="Tsubouchi T."/>
            <person name="Morono Y."/>
            <person name="Uchiyama I."/>
            <person name="Ito T."/>
            <person name="Fujiyama A."/>
            <person name="Inagaki F."/>
            <person name="Takami H."/>
        </authorList>
    </citation>
    <scope>NUCLEOTIDE SEQUENCE</scope>
    <source>
        <strain evidence="4">Expedition CK06-06</strain>
    </source>
</reference>
<dbReference type="GO" id="GO:0007229">
    <property type="term" value="P:integrin-mediated signaling pathway"/>
    <property type="evidence" value="ECO:0007669"/>
    <property type="project" value="TreeGrafter"/>
</dbReference>
<keyword evidence="2" id="KW-0677">Repeat</keyword>
<evidence type="ECO:0000256" key="1">
    <source>
        <dbReference type="ARBA" id="ARBA00022729"/>
    </source>
</evidence>
<dbReference type="InterPro" id="IPR013517">
    <property type="entry name" value="FG-GAP"/>
</dbReference>
<dbReference type="GO" id="GO:0008305">
    <property type="term" value="C:integrin complex"/>
    <property type="evidence" value="ECO:0007669"/>
    <property type="project" value="InterPro"/>
</dbReference>
<accession>X1C7L1</accession>
<dbReference type="PANTHER" id="PTHR23220:SF122">
    <property type="entry name" value="INTEGRIN ALPHA-PS1"/>
    <property type="match status" value="1"/>
</dbReference>
<dbReference type="PANTHER" id="PTHR23220">
    <property type="entry name" value="INTEGRIN ALPHA"/>
    <property type="match status" value="1"/>
</dbReference>
<keyword evidence="3" id="KW-0325">Glycoprotein</keyword>
<dbReference type="InterPro" id="IPR028994">
    <property type="entry name" value="Integrin_alpha_N"/>
</dbReference>
<dbReference type="Pfam" id="PF01839">
    <property type="entry name" value="FG-GAP"/>
    <property type="match status" value="2"/>
</dbReference>
<dbReference type="Gene3D" id="2.130.10.130">
    <property type="entry name" value="Integrin alpha, N-terminal"/>
    <property type="match status" value="2"/>
</dbReference>
<feature type="non-terminal residue" evidence="4">
    <location>
        <position position="301"/>
    </location>
</feature>
<sequence>MEWAGSVSVFSGRNGVLLYRLSGFEEFGQFGGAIAAVGDVNSNGFDDFVVMGGMVPDARGRAVVYDGFNGRVIYAIQGTQRSGMLGMTLAGIGDINGDNVPDFALGAPYESPIDPLLGNLDFERWLSGRVHVHSGKTGELLYVINGEYRTGFLGTVLAGVGDVNGDGVPDIAAGNSDSWGVEGLQRGFVRIFSGTDGSLIRLLAGGEKNYAFGWSVTGLGDLNGDGRAEFAIGDPYFEVFDNVSVGRVEVFSGSNFSVLKSVDGLLNSRFGLALAGSDVNNDGLLDLVVGADEGGGNPTGP</sequence>
<comment type="caution">
    <text evidence="4">The sequence shown here is derived from an EMBL/GenBank/DDBJ whole genome shotgun (WGS) entry which is preliminary data.</text>
</comment>
<dbReference type="GO" id="GO:0098609">
    <property type="term" value="P:cell-cell adhesion"/>
    <property type="evidence" value="ECO:0007669"/>
    <property type="project" value="TreeGrafter"/>
</dbReference>
<protein>
    <submittedName>
        <fullName evidence="4">Uncharacterized protein</fullName>
    </submittedName>
</protein>
<dbReference type="GO" id="GO:0005178">
    <property type="term" value="F:integrin binding"/>
    <property type="evidence" value="ECO:0007669"/>
    <property type="project" value="TreeGrafter"/>
</dbReference>
<proteinExistence type="predicted"/>
<gene>
    <name evidence="4" type="ORF">S01H4_23767</name>
</gene>
<dbReference type="EMBL" id="BART01011072">
    <property type="protein sequence ID" value="GAG80401.1"/>
    <property type="molecule type" value="Genomic_DNA"/>
</dbReference>
<name>X1C7L1_9ZZZZ</name>
<dbReference type="InterPro" id="IPR013519">
    <property type="entry name" value="Int_alpha_beta-p"/>
</dbReference>
<dbReference type="PRINTS" id="PR01185">
    <property type="entry name" value="INTEGRINA"/>
</dbReference>
<organism evidence="4">
    <name type="scientific">marine sediment metagenome</name>
    <dbReference type="NCBI Taxonomy" id="412755"/>
    <lineage>
        <taxon>unclassified sequences</taxon>
        <taxon>metagenomes</taxon>
        <taxon>ecological metagenomes</taxon>
    </lineage>
</organism>
<evidence type="ECO:0000256" key="3">
    <source>
        <dbReference type="ARBA" id="ARBA00023180"/>
    </source>
</evidence>
<dbReference type="SMART" id="SM00191">
    <property type="entry name" value="Int_alpha"/>
    <property type="match status" value="5"/>
</dbReference>